<evidence type="ECO:0000259" key="3">
    <source>
        <dbReference type="Pfam" id="PF25967"/>
    </source>
</evidence>
<dbReference type="RefSeq" id="WP_107494737.1">
    <property type="nucleotide sequence ID" value="NZ_PZKC01000018.1"/>
</dbReference>
<reference evidence="4 5" key="1">
    <citation type="submission" date="2018-03" db="EMBL/GenBank/DDBJ databases">
        <authorList>
            <person name="Keele B.F."/>
        </authorList>
    </citation>
    <scope>NUCLEOTIDE SEQUENCE [LARGE SCALE GENOMIC DNA]</scope>
    <source>
        <strain evidence="4 5">D20</strain>
    </source>
</reference>
<evidence type="ECO:0000256" key="1">
    <source>
        <dbReference type="ARBA" id="ARBA00009477"/>
    </source>
</evidence>
<dbReference type="GO" id="GO:0015562">
    <property type="term" value="F:efflux transmembrane transporter activity"/>
    <property type="evidence" value="ECO:0007669"/>
    <property type="project" value="TreeGrafter"/>
</dbReference>
<dbReference type="InterPro" id="IPR058627">
    <property type="entry name" value="MdtA-like_C"/>
</dbReference>
<dbReference type="EMBL" id="PZKC01000018">
    <property type="protein sequence ID" value="PTD95133.1"/>
    <property type="molecule type" value="Genomic_DNA"/>
</dbReference>
<dbReference type="SUPFAM" id="SSF111369">
    <property type="entry name" value="HlyD-like secretion proteins"/>
    <property type="match status" value="1"/>
</dbReference>
<reference evidence="4 5" key="2">
    <citation type="submission" date="2018-04" db="EMBL/GenBank/DDBJ databases">
        <title>Thauera lacus sp. nov., isolated from an saline lake in Inner Mongolia, China.</title>
        <authorList>
            <person name="Liang Q.-Y."/>
        </authorList>
    </citation>
    <scope>NUCLEOTIDE SEQUENCE [LARGE SCALE GENOMIC DNA]</scope>
    <source>
        <strain evidence="4 5">D20</strain>
    </source>
</reference>
<dbReference type="GO" id="GO:1990281">
    <property type="term" value="C:efflux pump complex"/>
    <property type="evidence" value="ECO:0007669"/>
    <property type="project" value="TreeGrafter"/>
</dbReference>
<protein>
    <submittedName>
        <fullName evidence="4">Efflux RND transporter periplasmic adaptor subunit</fullName>
    </submittedName>
</protein>
<dbReference type="AlphaFoldDB" id="A0A2T4IBJ5"/>
<dbReference type="Pfam" id="PF25967">
    <property type="entry name" value="RND-MFP_C"/>
    <property type="match status" value="1"/>
</dbReference>
<comment type="caution">
    <text evidence="4">The sequence shown here is derived from an EMBL/GenBank/DDBJ whole genome shotgun (WGS) entry which is preliminary data.</text>
</comment>
<keyword evidence="2" id="KW-0175">Coiled coil</keyword>
<feature type="domain" description="Multidrug resistance protein MdtA-like C-terminal permuted SH3" evidence="3">
    <location>
        <begin position="290"/>
        <end position="347"/>
    </location>
</feature>
<dbReference type="PANTHER" id="PTHR30469">
    <property type="entry name" value="MULTIDRUG RESISTANCE PROTEIN MDTA"/>
    <property type="match status" value="1"/>
</dbReference>
<evidence type="ECO:0000313" key="4">
    <source>
        <dbReference type="EMBL" id="PTD95133.1"/>
    </source>
</evidence>
<proteinExistence type="inferred from homology"/>
<gene>
    <name evidence="4" type="ORF">C8261_16010</name>
</gene>
<dbReference type="Gene3D" id="2.40.50.100">
    <property type="match status" value="1"/>
</dbReference>
<keyword evidence="5" id="KW-1185">Reference proteome</keyword>
<dbReference type="InterPro" id="IPR006143">
    <property type="entry name" value="RND_pump_MFP"/>
</dbReference>
<dbReference type="OrthoDB" id="9778796at2"/>
<dbReference type="Proteomes" id="UP000241193">
    <property type="component" value="Unassembled WGS sequence"/>
</dbReference>
<evidence type="ECO:0000313" key="5">
    <source>
        <dbReference type="Proteomes" id="UP000241193"/>
    </source>
</evidence>
<comment type="similarity">
    <text evidence="1">Belongs to the membrane fusion protein (MFP) (TC 8.A.1) family.</text>
</comment>
<dbReference type="NCBIfam" id="TIGR01730">
    <property type="entry name" value="RND_mfp"/>
    <property type="match status" value="1"/>
</dbReference>
<evidence type="ECO:0000256" key="2">
    <source>
        <dbReference type="SAM" id="Coils"/>
    </source>
</evidence>
<feature type="coiled-coil region" evidence="2">
    <location>
        <begin position="141"/>
        <end position="168"/>
    </location>
</feature>
<dbReference type="PANTHER" id="PTHR30469:SF20">
    <property type="entry name" value="EFFLUX RND TRANSPORTER PERIPLASMIC ADAPTOR SUBUNIT"/>
    <property type="match status" value="1"/>
</dbReference>
<name>A0A2T4IBJ5_9RHOO</name>
<dbReference type="Gene3D" id="1.10.287.470">
    <property type="entry name" value="Helix hairpin bin"/>
    <property type="match status" value="1"/>
</dbReference>
<dbReference type="Gene3D" id="2.40.420.20">
    <property type="match status" value="1"/>
</dbReference>
<accession>A0A2T4IBJ5</accession>
<sequence>MNDPLISGRQHRITPLICLTVLFVLTGCQPAAEPTVEDSAPPPVPVVTVESHAIDTKLRFPGRIRSAQRAELAFNVPGFVAEFAVPEGKRVRAGMVVARLDDRVYKARVASARAEFERAGIDLERYRRLWETELAVARAEVDERISRLEVARTQLAAAEQELADTVIRAPFDGMITRRRVETFASVQSRQAVADFQDLDHLELVINVPERILRTQRPRDGAIAVFEGQADRSVPLRLKSFSAEANPQTQTFEIVLSILPEYEGLTLLPGMSATAIPFGDATSPAEAQLRVPLRAVTAAPDGLPRVWRLDANNQASAVTVTLGEIQGDTVQIASGLQRGDRIAVAALQSLREGMTIRPTEAR</sequence>
<organism evidence="4 5">
    <name type="scientific">Pseudothauera lacus</name>
    <dbReference type="NCBI Taxonomy" id="2136175"/>
    <lineage>
        <taxon>Bacteria</taxon>
        <taxon>Pseudomonadati</taxon>
        <taxon>Pseudomonadota</taxon>
        <taxon>Betaproteobacteria</taxon>
        <taxon>Rhodocyclales</taxon>
        <taxon>Zoogloeaceae</taxon>
        <taxon>Pseudothauera</taxon>
    </lineage>
</organism>
<dbReference type="Gene3D" id="2.40.30.170">
    <property type="match status" value="1"/>
</dbReference>